<evidence type="ECO:0008006" key="2">
    <source>
        <dbReference type="Google" id="ProtNLM"/>
    </source>
</evidence>
<proteinExistence type="predicted"/>
<dbReference type="InterPro" id="IPR007367">
    <property type="entry name" value="DUF433"/>
</dbReference>
<accession>A0A0F9B7K3</accession>
<dbReference type="PANTHER" id="PTHR34849">
    <property type="entry name" value="SSL5025 PROTEIN"/>
    <property type="match status" value="1"/>
</dbReference>
<evidence type="ECO:0000313" key="1">
    <source>
        <dbReference type="EMBL" id="KKL17899.1"/>
    </source>
</evidence>
<name>A0A0F9B7K3_9ZZZZ</name>
<organism evidence="1">
    <name type="scientific">marine sediment metagenome</name>
    <dbReference type="NCBI Taxonomy" id="412755"/>
    <lineage>
        <taxon>unclassified sequences</taxon>
        <taxon>metagenomes</taxon>
        <taxon>ecological metagenomes</taxon>
    </lineage>
</organism>
<dbReference type="AlphaFoldDB" id="A0A0F9B7K3"/>
<dbReference type="InterPro" id="IPR009057">
    <property type="entry name" value="Homeodomain-like_sf"/>
</dbReference>
<gene>
    <name evidence="1" type="ORF">LCGC14_2480920</name>
</gene>
<dbReference type="SUPFAM" id="SSF46689">
    <property type="entry name" value="Homeodomain-like"/>
    <property type="match status" value="1"/>
</dbReference>
<sequence>MSDIIESNPEILGGKTVIKGTRIPVALIYELIGLNYSITEIIKEYPNLDRKIILTLLKIGKDANENLMNVDIDNIISKEF</sequence>
<dbReference type="InterPro" id="IPR036388">
    <property type="entry name" value="WH-like_DNA-bd_sf"/>
</dbReference>
<dbReference type="EMBL" id="LAZR01039076">
    <property type="protein sequence ID" value="KKL17899.1"/>
    <property type="molecule type" value="Genomic_DNA"/>
</dbReference>
<dbReference type="Gene3D" id="1.10.10.10">
    <property type="entry name" value="Winged helix-like DNA-binding domain superfamily/Winged helix DNA-binding domain"/>
    <property type="match status" value="1"/>
</dbReference>
<dbReference type="PANTHER" id="PTHR34849:SF3">
    <property type="entry name" value="SSR2962 PROTEIN"/>
    <property type="match status" value="1"/>
</dbReference>
<protein>
    <recommendedName>
        <fullName evidence="2">DUF433 domain-containing protein</fullName>
    </recommendedName>
</protein>
<reference evidence="1" key="1">
    <citation type="journal article" date="2015" name="Nature">
        <title>Complex archaea that bridge the gap between prokaryotes and eukaryotes.</title>
        <authorList>
            <person name="Spang A."/>
            <person name="Saw J.H."/>
            <person name="Jorgensen S.L."/>
            <person name="Zaremba-Niedzwiedzka K."/>
            <person name="Martijn J."/>
            <person name="Lind A.E."/>
            <person name="van Eijk R."/>
            <person name="Schleper C."/>
            <person name="Guy L."/>
            <person name="Ettema T.J."/>
        </authorList>
    </citation>
    <scope>NUCLEOTIDE SEQUENCE</scope>
</reference>
<dbReference type="Pfam" id="PF04255">
    <property type="entry name" value="DUF433"/>
    <property type="match status" value="1"/>
</dbReference>
<comment type="caution">
    <text evidence="1">The sequence shown here is derived from an EMBL/GenBank/DDBJ whole genome shotgun (WGS) entry which is preliminary data.</text>
</comment>